<dbReference type="OrthoDB" id="1928390at2759"/>
<evidence type="ECO:0000256" key="2">
    <source>
        <dbReference type="ARBA" id="ARBA00022491"/>
    </source>
</evidence>
<evidence type="ECO:0000256" key="6">
    <source>
        <dbReference type="RuleBase" id="RU367028"/>
    </source>
</evidence>
<keyword evidence="11" id="KW-1185">Reference proteome</keyword>
<dbReference type="PROSITE" id="PS51754">
    <property type="entry name" value="OVATE"/>
    <property type="match status" value="1"/>
</dbReference>
<sequence length="368" mass="40109">MVRSTTLTRYKVLYFLFISPEPSLFLLFEMAGRFRLGLFNSCRSKPDIAGPSLVPISSSAADYPDPSASGDLPLAPVVSSSRCFGRRDRSSPGLNLSVATDKAADDLSRARETPAYLWRKEEKWHVVAYADASAEFSRPKIDSDGGGVAEVIFPPPEALMAPRRRREIALRQRRRGKKKATRNLPRVSTSSADTHRLFSSDDDDGDRENPHPEDEDNDLMSSQSNSTADHSFEDGMLLRRETAAAAAGVKTFPDAAAAAAMRLASGAAGGGGGVVCEGEGGRVERESLAVVKRSEDPRADFRRSMAEMVVEKGIYDAGDLEKLLHCFLSLNSQNHHGTIIAAFADVWEAIFPATPCHLSPLQSIKQRQ</sequence>
<gene>
    <name evidence="10" type="ORF">AXF42_Ash004372</name>
</gene>
<dbReference type="InterPro" id="IPR038933">
    <property type="entry name" value="Ovate"/>
</dbReference>
<feature type="domain" description="OVATE" evidence="9">
    <location>
        <begin position="290"/>
        <end position="349"/>
    </location>
</feature>
<keyword evidence="8" id="KW-1133">Transmembrane helix</keyword>
<evidence type="ECO:0000256" key="7">
    <source>
        <dbReference type="SAM" id="MobiDB-lite"/>
    </source>
</evidence>
<protein>
    <recommendedName>
        <fullName evidence="6">Transcription repressor</fullName>
    </recommendedName>
    <alternativeName>
        <fullName evidence="6">Ovate family protein</fullName>
    </alternativeName>
</protein>
<feature type="compositionally biased region" description="Basic residues" evidence="7">
    <location>
        <begin position="171"/>
        <end position="181"/>
    </location>
</feature>
<evidence type="ECO:0000256" key="8">
    <source>
        <dbReference type="SAM" id="Phobius"/>
    </source>
</evidence>
<dbReference type="STRING" id="1088818.A0A2I0A2Q4"/>
<dbReference type="GO" id="GO:0005634">
    <property type="term" value="C:nucleus"/>
    <property type="evidence" value="ECO:0007669"/>
    <property type="project" value="UniProtKB-SubCell"/>
</dbReference>
<evidence type="ECO:0000313" key="10">
    <source>
        <dbReference type="EMBL" id="PKA49830.1"/>
    </source>
</evidence>
<accession>A0A2I0A2Q4</accession>
<dbReference type="PANTHER" id="PTHR33057:SF224">
    <property type="entry name" value="TRANSCRIPTION REPRESSOR"/>
    <property type="match status" value="1"/>
</dbReference>
<dbReference type="AlphaFoldDB" id="A0A2I0A2Q4"/>
<comment type="subcellular location">
    <subcellularLocation>
        <location evidence="1 6">Nucleus</location>
    </subcellularLocation>
</comment>
<dbReference type="EMBL" id="KZ452037">
    <property type="protein sequence ID" value="PKA49830.1"/>
    <property type="molecule type" value="Genomic_DNA"/>
</dbReference>
<evidence type="ECO:0000259" key="9">
    <source>
        <dbReference type="PROSITE" id="PS51754"/>
    </source>
</evidence>
<evidence type="ECO:0000256" key="5">
    <source>
        <dbReference type="ARBA" id="ARBA00023242"/>
    </source>
</evidence>
<feature type="compositionally biased region" description="Polar residues" evidence="7">
    <location>
        <begin position="219"/>
        <end position="229"/>
    </location>
</feature>
<name>A0A2I0A2Q4_9ASPA</name>
<evidence type="ECO:0000256" key="1">
    <source>
        <dbReference type="ARBA" id="ARBA00004123"/>
    </source>
</evidence>
<dbReference type="NCBIfam" id="TIGR01568">
    <property type="entry name" value="A_thal_3678"/>
    <property type="match status" value="1"/>
</dbReference>
<keyword evidence="5 6" id="KW-0539">Nucleus</keyword>
<keyword evidence="3 6" id="KW-0805">Transcription regulation</keyword>
<dbReference type="Proteomes" id="UP000236161">
    <property type="component" value="Unassembled WGS sequence"/>
</dbReference>
<dbReference type="PANTHER" id="PTHR33057">
    <property type="entry name" value="TRANSCRIPTION REPRESSOR OFP7-RELATED"/>
    <property type="match status" value="1"/>
</dbReference>
<dbReference type="InterPro" id="IPR006458">
    <property type="entry name" value="Ovate_C"/>
</dbReference>
<evidence type="ECO:0000256" key="4">
    <source>
        <dbReference type="ARBA" id="ARBA00023163"/>
    </source>
</evidence>
<keyword evidence="4 6" id="KW-0804">Transcription</keyword>
<reference evidence="10 11" key="1">
    <citation type="journal article" date="2017" name="Nature">
        <title>The Apostasia genome and the evolution of orchids.</title>
        <authorList>
            <person name="Zhang G.Q."/>
            <person name="Liu K.W."/>
            <person name="Li Z."/>
            <person name="Lohaus R."/>
            <person name="Hsiao Y.Y."/>
            <person name="Niu S.C."/>
            <person name="Wang J.Y."/>
            <person name="Lin Y.C."/>
            <person name="Xu Q."/>
            <person name="Chen L.J."/>
            <person name="Yoshida K."/>
            <person name="Fujiwara S."/>
            <person name="Wang Z.W."/>
            <person name="Zhang Y.Q."/>
            <person name="Mitsuda N."/>
            <person name="Wang M."/>
            <person name="Liu G.H."/>
            <person name="Pecoraro L."/>
            <person name="Huang H.X."/>
            <person name="Xiao X.J."/>
            <person name="Lin M."/>
            <person name="Wu X.Y."/>
            <person name="Wu W.L."/>
            <person name="Chen Y.Y."/>
            <person name="Chang S.B."/>
            <person name="Sakamoto S."/>
            <person name="Ohme-Takagi M."/>
            <person name="Yagi M."/>
            <person name="Zeng S.J."/>
            <person name="Shen C.Y."/>
            <person name="Yeh C.M."/>
            <person name="Luo Y.B."/>
            <person name="Tsai W.C."/>
            <person name="Van de Peer Y."/>
            <person name="Liu Z.J."/>
        </authorList>
    </citation>
    <scope>NUCLEOTIDE SEQUENCE [LARGE SCALE GENOMIC DNA]</scope>
    <source>
        <strain evidence="11">cv. Shenzhen</strain>
        <tissue evidence="10">Stem</tissue>
    </source>
</reference>
<feature type="transmembrane region" description="Helical" evidence="8">
    <location>
        <begin position="12"/>
        <end position="32"/>
    </location>
</feature>
<keyword evidence="8" id="KW-0472">Membrane</keyword>
<comment type="function">
    <text evidence="6">Transcriptional repressor that regulates multiple aspects of plant growth and development.</text>
</comment>
<feature type="region of interest" description="Disordered" evidence="7">
    <location>
        <begin position="171"/>
        <end position="229"/>
    </location>
</feature>
<dbReference type="GO" id="GO:0045892">
    <property type="term" value="P:negative regulation of DNA-templated transcription"/>
    <property type="evidence" value="ECO:0007669"/>
    <property type="project" value="UniProtKB-UniRule"/>
</dbReference>
<dbReference type="Pfam" id="PF04844">
    <property type="entry name" value="Ovate"/>
    <property type="match status" value="1"/>
</dbReference>
<proteinExistence type="predicted"/>
<keyword evidence="8" id="KW-0812">Transmembrane</keyword>
<organism evidence="10 11">
    <name type="scientific">Apostasia shenzhenica</name>
    <dbReference type="NCBI Taxonomy" id="1088818"/>
    <lineage>
        <taxon>Eukaryota</taxon>
        <taxon>Viridiplantae</taxon>
        <taxon>Streptophyta</taxon>
        <taxon>Embryophyta</taxon>
        <taxon>Tracheophyta</taxon>
        <taxon>Spermatophyta</taxon>
        <taxon>Magnoliopsida</taxon>
        <taxon>Liliopsida</taxon>
        <taxon>Asparagales</taxon>
        <taxon>Orchidaceae</taxon>
        <taxon>Apostasioideae</taxon>
        <taxon>Apostasia</taxon>
    </lineage>
</organism>
<keyword evidence="2 6" id="KW-0678">Repressor</keyword>
<evidence type="ECO:0000313" key="11">
    <source>
        <dbReference type="Proteomes" id="UP000236161"/>
    </source>
</evidence>
<evidence type="ECO:0000256" key="3">
    <source>
        <dbReference type="ARBA" id="ARBA00023015"/>
    </source>
</evidence>